<evidence type="ECO:0000256" key="9">
    <source>
        <dbReference type="ARBA" id="ARBA00023032"/>
    </source>
</evidence>
<dbReference type="InterPro" id="IPR051679">
    <property type="entry name" value="DASS-Related_Transporters"/>
</dbReference>
<comment type="similarity">
    <text evidence="11">Belongs to the divalent anion:Na+ symporter (DASS) superfamily. Na+/sulfate symporter (TC 2.A.47.4) family.</text>
</comment>
<accession>A0A7S1T857</accession>
<evidence type="ECO:0000313" key="15">
    <source>
        <dbReference type="EMBL" id="CAD9227820.1"/>
    </source>
</evidence>
<sequence length="978" mass="104432">MALPWEGWVTLSVMAVGLIIMATDVIGPDFVFLGMLGTLLTTTILELKPGLSGFANTGLLTVMILFPVAEGIARTGGLDSLFAKVLGKPSTLFMAQVRMVFPVAVLSAFLNNTPIVALLVPLIFSWAKGAATINAQKLLIPLSFSSILGGTCTLIGTSTNLVIAGLQSERAQQDPSVPVFGMFDITVYGVPYMIFGILYMLIFSPWLLPPMREWKHCGTADMEEEREELLVGLQVGRGSPVIGKTIEAAGLRNLDGLFLASVERGGYAIPAVGPDFQLAVLDVLFFTGDIKATKALVQSHGLVYVTDENEEHVHFSTFGSPRTFHQKTPLKHDGKSSPPHLARSSVDTTAPILQHEHDRHHIRHRKSEAMEITGMADGENGVGGPSSAREFSLSRASAPVLPVAVTDLVVKTDPYMPPTSFQSPPAKGLPDGLHPSCAAGSVPPSPTRAGMTGGHLVQVILKTESDLIGHSIRQVGFRGKLHASVIAVIRDGARVPGKLGDIVLEPEDKILMDVSDMFDRYSKMVQANFKGLSFVESEAREFMAPMIVVGESSLAGKTIQQAGLRGLPGLFLVAIDRSDGETLHAVEPSTVLEPGDCLWFSGDVEAIGSLRKIAGLRHQEEYQAEKIGIGAIHRRLVQAVVASGGPLVGRSVKRLAFRTHYAAAILAVHRQGERMRCKIGEVVLKAGDVLLLDTGSGFVEKNMYGNSFALVAEVENSTPPNSQKMWIAALFGLGMILTQIVGAFTVEFMDLFTAALIAAGGMLVTGCMTGQQARQSVNWDIYVTIGAAFGVSVAMETTGVALAIANLLVRAGEAMGGQLATLVAIYLGTAILSNIIANNAAAAIMFPIAFEVAARVGISYNVMSVTLMLGASSCFATPFGYQTNLMVFGAGGYRTMDFVRFGGPMQLWLCFAFTLIIWSELNGVLWIVLTASLVAAAAMIAYPFLMALIRTRRLQRPMRSEPQSTTGSVSGLTTRSAV</sequence>
<keyword evidence="2" id="KW-0813">Transport</keyword>
<dbReference type="GO" id="GO:0005886">
    <property type="term" value="C:plasma membrane"/>
    <property type="evidence" value="ECO:0007669"/>
    <property type="project" value="UniProtKB-SubCell"/>
</dbReference>
<feature type="transmembrane region" description="Helical" evidence="13">
    <location>
        <begin position="12"/>
        <end position="39"/>
    </location>
</feature>
<keyword evidence="8" id="KW-0346">Stress response</keyword>
<reference evidence="15" key="1">
    <citation type="submission" date="2021-01" db="EMBL/GenBank/DDBJ databases">
        <authorList>
            <person name="Corre E."/>
            <person name="Pelletier E."/>
            <person name="Niang G."/>
            <person name="Scheremetjew M."/>
            <person name="Finn R."/>
            <person name="Kale V."/>
            <person name="Holt S."/>
            <person name="Cochrane G."/>
            <person name="Meng A."/>
            <person name="Brown T."/>
            <person name="Cohen L."/>
        </authorList>
    </citation>
    <scope>NUCLEOTIDE SEQUENCE</scope>
    <source>
        <strain evidence="15">PLY429</strain>
    </source>
</reference>
<organism evidence="15">
    <name type="scientific">Tetraselmis chuii</name>
    <dbReference type="NCBI Taxonomy" id="63592"/>
    <lineage>
        <taxon>Eukaryota</taxon>
        <taxon>Viridiplantae</taxon>
        <taxon>Chlorophyta</taxon>
        <taxon>core chlorophytes</taxon>
        <taxon>Chlorodendrophyceae</taxon>
        <taxon>Chlorodendrales</taxon>
        <taxon>Chlorodendraceae</taxon>
        <taxon>Tetraselmis</taxon>
    </lineage>
</organism>
<dbReference type="PROSITE" id="PS51202">
    <property type="entry name" value="RCK_C"/>
    <property type="match status" value="3"/>
</dbReference>
<evidence type="ECO:0000259" key="14">
    <source>
        <dbReference type="PROSITE" id="PS51202"/>
    </source>
</evidence>
<feature type="transmembrane region" description="Helical" evidence="13">
    <location>
        <begin position="751"/>
        <end position="769"/>
    </location>
</feature>
<evidence type="ECO:0000256" key="5">
    <source>
        <dbReference type="ARBA" id="ARBA00022737"/>
    </source>
</evidence>
<feature type="domain" description="RCK C-terminal" evidence="14">
    <location>
        <begin position="529"/>
        <end position="616"/>
    </location>
</feature>
<evidence type="ECO:0000256" key="12">
    <source>
        <dbReference type="SAM" id="MobiDB-lite"/>
    </source>
</evidence>
<comment type="subcellular location">
    <subcellularLocation>
        <location evidence="1">Cell membrane</location>
        <topology evidence="1">Multi-pass membrane protein</topology>
    </subcellularLocation>
</comment>
<keyword evidence="3" id="KW-1003">Cell membrane</keyword>
<dbReference type="PANTHER" id="PTHR43652">
    <property type="entry name" value="BASIC AMINO ACID ANTIPORTER YFCC-RELATED"/>
    <property type="match status" value="1"/>
</dbReference>
<feature type="transmembrane region" description="Helical" evidence="13">
    <location>
        <begin position="898"/>
        <end position="918"/>
    </location>
</feature>
<feature type="compositionally biased region" description="Polar residues" evidence="12">
    <location>
        <begin position="961"/>
        <end position="978"/>
    </location>
</feature>
<evidence type="ECO:0000256" key="6">
    <source>
        <dbReference type="ARBA" id="ARBA00022847"/>
    </source>
</evidence>
<feature type="transmembrane region" description="Helical" evidence="13">
    <location>
        <begin position="725"/>
        <end position="745"/>
    </location>
</feature>
<dbReference type="GO" id="GO:0006813">
    <property type="term" value="P:potassium ion transport"/>
    <property type="evidence" value="ECO:0007669"/>
    <property type="project" value="InterPro"/>
</dbReference>
<keyword evidence="6" id="KW-0769">Symport</keyword>
<feature type="domain" description="RCK C-terminal" evidence="14">
    <location>
        <begin position="624"/>
        <end position="708"/>
    </location>
</feature>
<dbReference type="Gene3D" id="3.30.70.1450">
    <property type="entry name" value="Regulator of K+ conductance, C-terminal domain"/>
    <property type="match status" value="4"/>
</dbReference>
<name>A0A7S1T857_9CHLO</name>
<keyword evidence="4 13" id="KW-0812">Transmembrane</keyword>
<evidence type="ECO:0000256" key="10">
    <source>
        <dbReference type="ARBA" id="ARBA00023136"/>
    </source>
</evidence>
<dbReference type="SUPFAM" id="SSF116726">
    <property type="entry name" value="TrkA C-terminal domain-like"/>
    <property type="match status" value="4"/>
</dbReference>
<dbReference type="EMBL" id="HBGG01042358">
    <property type="protein sequence ID" value="CAD9227820.1"/>
    <property type="molecule type" value="Transcribed_RNA"/>
</dbReference>
<evidence type="ECO:0000256" key="1">
    <source>
        <dbReference type="ARBA" id="ARBA00004651"/>
    </source>
</evidence>
<dbReference type="Pfam" id="PF02080">
    <property type="entry name" value="TrkA_C"/>
    <property type="match status" value="4"/>
</dbReference>
<dbReference type="GO" id="GO:0015293">
    <property type="term" value="F:symporter activity"/>
    <property type="evidence" value="ECO:0007669"/>
    <property type="project" value="UniProtKB-KW"/>
</dbReference>
<evidence type="ECO:0000256" key="4">
    <source>
        <dbReference type="ARBA" id="ARBA00022692"/>
    </source>
</evidence>
<dbReference type="Pfam" id="PF03600">
    <property type="entry name" value="CitMHS"/>
    <property type="match status" value="1"/>
</dbReference>
<keyword evidence="7 13" id="KW-1133">Transmembrane helix</keyword>
<keyword evidence="9" id="KW-0764">Sulfate transport</keyword>
<proteinExistence type="inferred from homology"/>
<feature type="domain" description="RCK C-terminal" evidence="14">
    <location>
        <begin position="218"/>
        <end position="302"/>
    </location>
</feature>
<feature type="transmembrane region" description="Helical" evidence="13">
    <location>
        <begin position="99"/>
        <end position="126"/>
    </location>
</feature>
<protein>
    <recommendedName>
        <fullName evidence="14">RCK C-terminal domain-containing protein</fullName>
    </recommendedName>
</protein>
<dbReference type="InterPro" id="IPR004680">
    <property type="entry name" value="Cit_transptr-like_dom"/>
</dbReference>
<evidence type="ECO:0000256" key="13">
    <source>
        <dbReference type="SAM" id="Phobius"/>
    </source>
</evidence>
<feature type="transmembrane region" description="Helical" evidence="13">
    <location>
        <begin position="185"/>
        <end position="208"/>
    </location>
</feature>
<keyword evidence="10 13" id="KW-0472">Membrane</keyword>
<dbReference type="GO" id="GO:0008324">
    <property type="term" value="F:monoatomic cation transmembrane transporter activity"/>
    <property type="evidence" value="ECO:0007669"/>
    <property type="project" value="InterPro"/>
</dbReference>
<dbReference type="InterPro" id="IPR006037">
    <property type="entry name" value="RCK_C"/>
</dbReference>
<dbReference type="FunFam" id="3.30.70.1450:FF:000009">
    <property type="entry name" value="SLC13 family permease"/>
    <property type="match status" value="1"/>
</dbReference>
<feature type="transmembrane region" description="Helical" evidence="13">
    <location>
        <begin position="51"/>
        <end position="69"/>
    </location>
</feature>
<feature type="transmembrane region" description="Helical" evidence="13">
    <location>
        <begin position="924"/>
        <end position="949"/>
    </location>
</feature>
<feature type="transmembrane region" description="Helical" evidence="13">
    <location>
        <begin position="815"/>
        <end position="837"/>
    </location>
</feature>
<evidence type="ECO:0000256" key="8">
    <source>
        <dbReference type="ARBA" id="ARBA00023016"/>
    </source>
</evidence>
<evidence type="ECO:0000256" key="7">
    <source>
        <dbReference type="ARBA" id="ARBA00022989"/>
    </source>
</evidence>
<dbReference type="PANTHER" id="PTHR43652:SF9">
    <property type="entry name" value="RCK C-TERMINAL DOMAIN-CONTAINING PROTEIN"/>
    <property type="match status" value="1"/>
</dbReference>
<evidence type="ECO:0000256" key="3">
    <source>
        <dbReference type="ARBA" id="ARBA00022475"/>
    </source>
</evidence>
<dbReference type="AlphaFoldDB" id="A0A7S1T857"/>
<dbReference type="InterPro" id="IPR036721">
    <property type="entry name" value="RCK_C_sf"/>
</dbReference>
<dbReference type="GO" id="GO:0015116">
    <property type="term" value="F:sulfate transmembrane transporter activity"/>
    <property type="evidence" value="ECO:0007669"/>
    <property type="project" value="UniProtKB-ARBA"/>
</dbReference>
<feature type="transmembrane region" description="Helical" evidence="13">
    <location>
        <begin position="138"/>
        <end position="165"/>
    </location>
</feature>
<feature type="transmembrane region" description="Helical" evidence="13">
    <location>
        <begin position="781"/>
        <end position="809"/>
    </location>
</feature>
<feature type="region of interest" description="Disordered" evidence="12">
    <location>
        <begin position="324"/>
        <end position="344"/>
    </location>
</feature>
<gene>
    <name evidence="15" type="ORF">TCHU04912_LOCUS21886</name>
</gene>
<evidence type="ECO:0000256" key="11">
    <source>
        <dbReference type="ARBA" id="ARBA00061614"/>
    </source>
</evidence>
<feature type="region of interest" description="Disordered" evidence="12">
    <location>
        <begin position="957"/>
        <end position="978"/>
    </location>
</feature>
<keyword evidence="5" id="KW-0677">Repeat</keyword>
<evidence type="ECO:0000256" key="2">
    <source>
        <dbReference type="ARBA" id="ARBA00022448"/>
    </source>
</evidence>